<dbReference type="InterPro" id="IPR001138">
    <property type="entry name" value="Zn2Cys6_DnaBD"/>
</dbReference>
<dbReference type="CDD" id="cd00067">
    <property type="entry name" value="GAL4"/>
    <property type="match status" value="1"/>
</dbReference>
<keyword evidence="7" id="KW-1185">Reference proteome</keyword>
<evidence type="ECO:0000256" key="1">
    <source>
        <dbReference type="ARBA" id="ARBA00004123"/>
    </source>
</evidence>
<dbReference type="RefSeq" id="XP_040790252.1">
    <property type="nucleotide sequence ID" value="XM_040935478.1"/>
</dbReference>
<dbReference type="Pfam" id="PF04082">
    <property type="entry name" value="Fungal_trans"/>
    <property type="match status" value="1"/>
</dbReference>
<accession>A0A9P4GM29</accession>
<dbReference type="AlphaFoldDB" id="A0A9P4GM29"/>
<evidence type="ECO:0000259" key="5">
    <source>
        <dbReference type="PROSITE" id="PS50048"/>
    </source>
</evidence>
<dbReference type="GeneID" id="63852729"/>
<dbReference type="GO" id="GO:0008270">
    <property type="term" value="F:zinc ion binding"/>
    <property type="evidence" value="ECO:0007669"/>
    <property type="project" value="InterPro"/>
</dbReference>
<dbReference type="GO" id="GO:0003677">
    <property type="term" value="F:DNA binding"/>
    <property type="evidence" value="ECO:0007669"/>
    <property type="project" value="InterPro"/>
</dbReference>
<keyword evidence="2" id="KW-0479">Metal-binding</keyword>
<dbReference type="PANTHER" id="PTHR31001:SF45">
    <property type="entry name" value="ZN(II)2CYS6 TRANSCRIPTION FACTOR (EUROFUNG)"/>
    <property type="match status" value="1"/>
</dbReference>
<dbReference type="PROSITE" id="PS50048">
    <property type="entry name" value="ZN2_CY6_FUNGAL_2"/>
    <property type="match status" value="1"/>
</dbReference>
<dbReference type="InterPro" id="IPR007219">
    <property type="entry name" value="XnlR_reg_dom"/>
</dbReference>
<sequence length="711" mass="80491">MCQQRKVKCDRKFPCANCIKSGTQCVSPALASRQRRRRFPERELLDRLRYYEDLLRKHNISFEPLHASGADGTSPDADKLPHCTVDDIAPRGHASVTNGSGGDMVTRVPEYQAKNFWHAMNRRSQNSDCDDSEDSKDDANDNHHAPYLVRQIEVKKAWDQLYDPNEYLLFCSRDASVDLSALHPSQAHIFKLWQIYLDNVNPLLKVTHTPTLQPRVIDAASDVTNISPPLEALMFGIYCVTVLSLSQKECYNLFGTSRQDILKGYQIGAKEALLNCGFLRSSDRDSLTALHFYLITIKPATDPRSLSSMLGVALRVAQRMGIHTEVANTRHNVLEAELRRRLWWSLVLFDARVSEMTEFKLGMLLPTWDCKVPLNVNDFDLRSEMKHPPAVYGQSSEALFAVVRSEVGDFTRNSSFHLDFINPALKAIARRSLIQPSSDEDELNALERVVEDKYLSSCDPGNPLHFMTIWTARGYVAKSRFVQHLSAGSASMDNQTDIQRDAGLSYALKMLECDTKLMEADSIKGYRWFIYLQFPFPAYVHIVQELRQRPLRRDAAKCWEIMSNNALARFMDLEKIDNPMDRKDNPFFKIFAGVVLQAWVAREAATAQLGPPEVPPQIVSMIQKRLEYLDMDAQDKHTVPHEHGIVTAINNPLAPVTVDFGGFESFYGVNSEGITSSGPFPNDPAQTSLGFEGNQWGWNTPNWNSMLGHGW</sequence>
<evidence type="ECO:0000256" key="2">
    <source>
        <dbReference type="ARBA" id="ARBA00022723"/>
    </source>
</evidence>
<evidence type="ECO:0000313" key="6">
    <source>
        <dbReference type="EMBL" id="KAF1847689.1"/>
    </source>
</evidence>
<evidence type="ECO:0000256" key="3">
    <source>
        <dbReference type="ARBA" id="ARBA00023242"/>
    </source>
</evidence>
<feature type="domain" description="Zn(2)-C6 fungal-type" evidence="5">
    <location>
        <begin position="1"/>
        <end position="27"/>
    </location>
</feature>
<dbReference type="InterPro" id="IPR050613">
    <property type="entry name" value="Sec_Metabolite_Reg"/>
</dbReference>
<dbReference type="SUPFAM" id="SSF57701">
    <property type="entry name" value="Zn2/Cys6 DNA-binding domain"/>
    <property type="match status" value="1"/>
</dbReference>
<dbReference type="PANTHER" id="PTHR31001">
    <property type="entry name" value="UNCHARACTERIZED TRANSCRIPTIONAL REGULATORY PROTEIN"/>
    <property type="match status" value="1"/>
</dbReference>
<dbReference type="SMART" id="SM00906">
    <property type="entry name" value="Fungal_trans"/>
    <property type="match status" value="1"/>
</dbReference>
<gene>
    <name evidence="6" type="ORF">K460DRAFT_384014</name>
</gene>
<dbReference type="Proteomes" id="UP000800039">
    <property type="component" value="Unassembled WGS sequence"/>
</dbReference>
<evidence type="ECO:0000256" key="4">
    <source>
        <dbReference type="SAM" id="MobiDB-lite"/>
    </source>
</evidence>
<proteinExistence type="predicted"/>
<dbReference type="Pfam" id="PF00172">
    <property type="entry name" value="Zn_clus"/>
    <property type="match status" value="1"/>
</dbReference>
<comment type="caution">
    <text evidence="6">The sequence shown here is derived from an EMBL/GenBank/DDBJ whole genome shotgun (WGS) entry which is preliminary data.</text>
</comment>
<dbReference type="CDD" id="cd12148">
    <property type="entry name" value="fungal_TF_MHR"/>
    <property type="match status" value="1"/>
</dbReference>
<dbReference type="Gene3D" id="4.10.240.10">
    <property type="entry name" value="Zn(2)-C6 fungal-type DNA-binding domain"/>
    <property type="match status" value="1"/>
</dbReference>
<dbReference type="InterPro" id="IPR036864">
    <property type="entry name" value="Zn2-C6_fun-type_DNA-bd_sf"/>
</dbReference>
<dbReference type="EMBL" id="ML976615">
    <property type="protein sequence ID" value="KAF1847689.1"/>
    <property type="molecule type" value="Genomic_DNA"/>
</dbReference>
<reference evidence="6" key="1">
    <citation type="submission" date="2020-01" db="EMBL/GenBank/DDBJ databases">
        <authorList>
            <consortium name="DOE Joint Genome Institute"/>
            <person name="Haridas S."/>
            <person name="Albert R."/>
            <person name="Binder M."/>
            <person name="Bloem J."/>
            <person name="Labutti K."/>
            <person name="Salamov A."/>
            <person name="Andreopoulos B."/>
            <person name="Baker S.E."/>
            <person name="Barry K."/>
            <person name="Bills G."/>
            <person name="Bluhm B.H."/>
            <person name="Cannon C."/>
            <person name="Castanera R."/>
            <person name="Culley D.E."/>
            <person name="Daum C."/>
            <person name="Ezra D."/>
            <person name="Gonzalez J.B."/>
            <person name="Henrissat B."/>
            <person name="Kuo A."/>
            <person name="Liang C."/>
            <person name="Lipzen A."/>
            <person name="Lutzoni F."/>
            <person name="Magnuson J."/>
            <person name="Mondo S."/>
            <person name="Nolan M."/>
            <person name="Ohm R."/>
            <person name="Pangilinan J."/>
            <person name="Park H.-J."/>
            <person name="Ramirez L."/>
            <person name="Alfaro M."/>
            <person name="Sun H."/>
            <person name="Tritt A."/>
            <person name="Yoshinaga Y."/>
            <person name="Zwiers L.-H."/>
            <person name="Turgeon B.G."/>
            <person name="Goodwin S.B."/>
            <person name="Spatafora J.W."/>
            <person name="Crous P.W."/>
            <person name="Grigoriev I.V."/>
        </authorList>
    </citation>
    <scope>NUCLEOTIDE SEQUENCE</scope>
    <source>
        <strain evidence="6">CBS 394.84</strain>
    </source>
</reference>
<name>A0A9P4GM29_9PLEO</name>
<dbReference type="SMART" id="SM00066">
    <property type="entry name" value="GAL4"/>
    <property type="match status" value="1"/>
</dbReference>
<dbReference type="GO" id="GO:0006351">
    <property type="term" value="P:DNA-templated transcription"/>
    <property type="evidence" value="ECO:0007669"/>
    <property type="project" value="InterPro"/>
</dbReference>
<dbReference type="OrthoDB" id="2269373at2759"/>
<feature type="region of interest" description="Disordered" evidence="4">
    <location>
        <begin position="123"/>
        <end position="144"/>
    </location>
</feature>
<dbReference type="GO" id="GO:0005634">
    <property type="term" value="C:nucleus"/>
    <property type="evidence" value="ECO:0007669"/>
    <property type="project" value="UniProtKB-SubCell"/>
</dbReference>
<keyword evidence="3" id="KW-0539">Nucleus</keyword>
<comment type="subcellular location">
    <subcellularLocation>
        <location evidence="1">Nucleus</location>
    </subcellularLocation>
</comment>
<protein>
    <recommendedName>
        <fullName evidence="5">Zn(2)-C6 fungal-type domain-containing protein</fullName>
    </recommendedName>
</protein>
<organism evidence="6 7">
    <name type="scientific">Cucurbitaria berberidis CBS 394.84</name>
    <dbReference type="NCBI Taxonomy" id="1168544"/>
    <lineage>
        <taxon>Eukaryota</taxon>
        <taxon>Fungi</taxon>
        <taxon>Dikarya</taxon>
        <taxon>Ascomycota</taxon>
        <taxon>Pezizomycotina</taxon>
        <taxon>Dothideomycetes</taxon>
        <taxon>Pleosporomycetidae</taxon>
        <taxon>Pleosporales</taxon>
        <taxon>Pleosporineae</taxon>
        <taxon>Cucurbitariaceae</taxon>
        <taxon>Cucurbitaria</taxon>
    </lineage>
</organism>
<dbReference type="GO" id="GO:0000981">
    <property type="term" value="F:DNA-binding transcription factor activity, RNA polymerase II-specific"/>
    <property type="evidence" value="ECO:0007669"/>
    <property type="project" value="InterPro"/>
</dbReference>
<evidence type="ECO:0000313" key="7">
    <source>
        <dbReference type="Proteomes" id="UP000800039"/>
    </source>
</evidence>